<proteinExistence type="predicted"/>
<dbReference type="Pfam" id="PF02494">
    <property type="entry name" value="HYR"/>
    <property type="match status" value="2"/>
</dbReference>
<dbReference type="PANTHER" id="PTHR24273:SF32">
    <property type="entry name" value="HYALIN"/>
    <property type="match status" value="1"/>
</dbReference>
<keyword evidence="1" id="KW-0677">Repeat</keyword>
<protein>
    <recommendedName>
        <fullName evidence="3">HYR domain-containing protein</fullName>
    </recommendedName>
</protein>
<feature type="domain" description="HYR" evidence="3">
    <location>
        <begin position="198"/>
        <end position="276"/>
    </location>
</feature>
<keyword evidence="5" id="KW-1185">Reference proteome</keyword>
<evidence type="ECO:0000313" key="5">
    <source>
        <dbReference type="Proteomes" id="UP000007110"/>
    </source>
</evidence>
<feature type="compositionally biased region" description="Basic and acidic residues" evidence="2">
    <location>
        <begin position="182"/>
        <end position="201"/>
    </location>
</feature>
<dbReference type="Proteomes" id="UP000007110">
    <property type="component" value="Unassembled WGS sequence"/>
</dbReference>
<reference evidence="5" key="1">
    <citation type="submission" date="2015-02" db="EMBL/GenBank/DDBJ databases">
        <title>Genome sequencing for Strongylocentrotus purpuratus.</title>
        <authorList>
            <person name="Murali S."/>
            <person name="Liu Y."/>
            <person name="Vee V."/>
            <person name="English A."/>
            <person name="Wang M."/>
            <person name="Skinner E."/>
            <person name="Han Y."/>
            <person name="Muzny D.M."/>
            <person name="Worley K.C."/>
            <person name="Gibbs R.A."/>
        </authorList>
    </citation>
    <scope>NUCLEOTIDE SEQUENCE</scope>
</reference>
<dbReference type="InParanoid" id="A0A7M7NSL7"/>
<dbReference type="EnsemblMetazoa" id="XM_030984600">
    <property type="protein sequence ID" value="XP_030840460"/>
    <property type="gene ID" value="LOC115923588"/>
</dbReference>
<name>A0A7M7NSL7_STRPU</name>
<dbReference type="PANTHER" id="PTHR24273">
    <property type="entry name" value="FI04643P-RELATED"/>
    <property type="match status" value="1"/>
</dbReference>
<evidence type="ECO:0000256" key="1">
    <source>
        <dbReference type="ARBA" id="ARBA00022737"/>
    </source>
</evidence>
<dbReference type="KEGG" id="spu:115923588"/>
<accession>A0A7M7NSL7</accession>
<sequence>KKHNNTFDLLLYPVVKQGSYGWPPEVPCRAAARPRCSIVLCNSAPELCIPRKTIQDDEPPKIACPTGVLLDIPDGVVTGPSPYNIPPVLTCPDNMTMPTLFNRSYGPVSWPNPTATDNIPDLPIAITSGHPTGGAVSLRPDIENPVIYGCPGNLNYTTDLGEPFGRASYDEPTAVDNSGSVRGDRTSKEQHIRDRADRDMESPDVQNCPSDFEVFVMQLSMSSTVTVGWQEPDFTDNSGIEVALSSYPIGLTEVSVYAEDSAGNNATCSYIIEVVDVDPPNITNGCPGDIIINTALGEAVGYPTWTTPEATDNSGQKIALVKALVILRRNA</sequence>
<reference evidence="4" key="2">
    <citation type="submission" date="2021-01" db="UniProtKB">
        <authorList>
            <consortium name="EnsemblMetazoa"/>
        </authorList>
    </citation>
    <scope>IDENTIFICATION</scope>
</reference>
<dbReference type="PROSITE" id="PS50825">
    <property type="entry name" value="HYR"/>
    <property type="match status" value="1"/>
</dbReference>
<dbReference type="GeneID" id="115923588"/>
<evidence type="ECO:0000313" key="4">
    <source>
        <dbReference type="EnsemblMetazoa" id="XP_030840460"/>
    </source>
</evidence>
<evidence type="ECO:0000256" key="2">
    <source>
        <dbReference type="SAM" id="MobiDB-lite"/>
    </source>
</evidence>
<organism evidence="4 5">
    <name type="scientific">Strongylocentrotus purpuratus</name>
    <name type="common">Purple sea urchin</name>
    <dbReference type="NCBI Taxonomy" id="7668"/>
    <lineage>
        <taxon>Eukaryota</taxon>
        <taxon>Metazoa</taxon>
        <taxon>Echinodermata</taxon>
        <taxon>Eleutherozoa</taxon>
        <taxon>Echinozoa</taxon>
        <taxon>Echinoidea</taxon>
        <taxon>Euechinoidea</taxon>
        <taxon>Echinacea</taxon>
        <taxon>Camarodonta</taxon>
        <taxon>Echinidea</taxon>
        <taxon>Strongylocentrotidae</taxon>
        <taxon>Strongylocentrotus</taxon>
    </lineage>
</organism>
<dbReference type="RefSeq" id="XP_030840460.1">
    <property type="nucleotide sequence ID" value="XM_030984600.1"/>
</dbReference>
<dbReference type="OrthoDB" id="6515930at2759"/>
<feature type="region of interest" description="Disordered" evidence="2">
    <location>
        <begin position="172"/>
        <end position="206"/>
    </location>
</feature>
<dbReference type="AlphaFoldDB" id="A0A7M7NSL7"/>
<dbReference type="InterPro" id="IPR003410">
    <property type="entry name" value="HYR_dom"/>
</dbReference>
<evidence type="ECO:0000259" key="3">
    <source>
        <dbReference type="PROSITE" id="PS50825"/>
    </source>
</evidence>